<organism evidence="1 2">
    <name type="scientific">Punica granatum</name>
    <name type="common">Pomegranate</name>
    <dbReference type="NCBI Taxonomy" id="22663"/>
    <lineage>
        <taxon>Eukaryota</taxon>
        <taxon>Viridiplantae</taxon>
        <taxon>Streptophyta</taxon>
        <taxon>Embryophyta</taxon>
        <taxon>Tracheophyta</taxon>
        <taxon>Spermatophyta</taxon>
        <taxon>Magnoliopsida</taxon>
        <taxon>eudicotyledons</taxon>
        <taxon>Gunneridae</taxon>
        <taxon>Pentapetalae</taxon>
        <taxon>rosids</taxon>
        <taxon>malvids</taxon>
        <taxon>Myrtales</taxon>
        <taxon>Lythraceae</taxon>
        <taxon>Punica</taxon>
    </lineage>
</organism>
<gene>
    <name evidence="1" type="ORF">CRG98_021246</name>
</gene>
<evidence type="ECO:0000313" key="1">
    <source>
        <dbReference type="EMBL" id="PKI58371.1"/>
    </source>
</evidence>
<evidence type="ECO:0000313" key="2">
    <source>
        <dbReference type="Proteomes" id="UP000233551"/>
    </source>
</evidence>
<proteinExistence type="predicted"/>
<dbReference type="AlphaFoldDB" id="A0A2I0JQ44"/>
<name>A0A2I0JQ44_PUNGR</name>
<sequence>MDVEGVWTCMGMHVCKPKGRWSTVGGHTDARVCGNQRRARGMLAAGAQQARGACAGRVRVLGLARGWRWASTIHPRVTISSEMHYLT</sequence>
<protein>
    <submittedName>
        <fullName evidence="1">Uncharacterized protein</fullName>
    </submittedName>
</protein>
<dbReference type="EMBL" id="PGOL01001401">
    <property type="protein sequence ID" value="PKI58371.1"/>
    <property type="molecule type" value="Genomic_DNA"/>
</dbReference>
<accession>A0A2I0JQ44</accession>
<reference evidence="1 2" key="1">
    <citation type="submission" date="2017-11" db="EMBL/GenBank/DDBJ databases">
        <title>De-novo sequencing of pomegranate (Punica granatum L.) genome.</title>
        <authorList>
            <person name="Akparov Z."/>
            <person name="Amiraslanov A."/>
            <person name="Hajiyeva S."/>
            <person name="Abbasov M."/>
            <person name="Kaur K."/>
            <person name="Hamwieh A."/>
            <person name="Solovyev V."/>
            <person name="Salamov A."/>
            <person name="Braich B."/>
            <person name="Kosarev P."/>
            <person name="Mahmoud A."/>
            <person name="Hajiyev E."/>
            <person name="Babayeva S."/>
            <person name="Izzatullayeva V."/>
            <person name="Mammadov A."/>
            <person name="Mammadov A."/>
            <person name="Sharifova S."/>
            <person name="Ojaghi J."/>
            <person name="Eynullazada K."/>
            <person name="Bayramov B."/>
            <person name="Abdulazimova A."/>
            <person name="Shahmuradov I."/>
        </authorList>
    </citation>
    <scope>NUCLEOTIDE SEQUENCE [LARGE SCALE GENOMIC DNA]</scope>
    <source>
        <strain evidence="2">cv. AG2017</strain>
        <tissue evidence="1">Leaf</tissue>
    </source>
</reference>
<keyword evidence="2" id="KW-1185">Reference proteome</keyword>
<comment type="caution">
    <text evidence="1">The sequence shown here is derived from an EMBL/GenBank/DDBJ whole genome shotgun (WGS) entry which is preliminary data.</text>
</comment>
<dbReference type="Proteomes" id="UP000233551">
    <property type="component" value="Unassembled WGS sequence"/>
</dbReference>